<dbReference type="PANTHER" id="PTHR13504:SF38">
    <property type="entry name" value="FIDO DOMAIN-CONTAINING PROTEIN"/>
    <property type="match status" value="1"/>
</dbReference>
<evidence type="ECO:0000313" key="4">
    <source>
        <dbReference type="EMBL" id="KAK1580499.1"/>
    </source>
</evidence>
<evidence type="ECO:0000313" key="5">
    <source>
        <dbReference type="Proteomes" id="UP001230504"/>
    </source>
</evidence>
<dbReference type="RefSeq" id="XP_060411536.1">
    <property type="nucleotide sequence ID" value="XM_060558393.1"/>
</dbReference>
<accession>A0AAD8PUT7</accession>
<dbReference type="SUPFAM" id="SSF140931">
    <property type="entry name" value="Fic-like"/>
    <property type="match status" value="1"/>
</dbReference>
<proteinExistence type="predicted"/>
<evidence type="ECO:0000256" key="2">
    <source>
        <dbReference type="PIRSR" id="PIRSR640198-2"/>
    </source>
</evidence>
<dbReference type="InterPro" id="IPR036597">
    <property type="entry name" value="Fido-like_dom_sf"/>
</dbReference>
<comment type="caution">
    <text evidence="4">The sequence shown here is derived from an EMBL/GenBank/DDBJ whole genome shotgun (WGS) entry which is preliminary data.</text>
</comment>
<feature type="binding site" evidence="2">
    <location>
        <begin position="289"/>
        <end position="296"/>
    </location>
    <ligand>
        <name>ATP</name>
        <dbReference type="ChEBI" id="CHEBI:30616"/>
    </ligand>
</feature>
<dbReference type="EMBL" id="JAHLJV010000054">
    <property type="protein sequence ID" value="KAK1580499.1"/>
    <property type="molecule type" value="Genomic_DNA"/>
</dbReference>
<keyword evidence="2" id="KW-0547">Nucleotide-binding</keyword>
<feature type="domain" description="Fido" evidence="3">
    <location>
        <begin position="193"/>
        <end position="343"/>
    </location>
</feature>
<dbReference type="GeneID" id="85442633"/>
<evidence type="ECO:0000259" key="3">
    <source>
        <dbReference type="PROSITE" id="PS51459"/>
    </source>
</evidence>
<organism evidence="4 5">
    <name type="scientific">Colletotrichum navitas</name>
    <dbReference type="NCBI Taxonomy" id="681940"/>
    <lineage>
        <taxon>Eukaryota</taxon>
        <taxon>Fungi</taxon>
        <taxon>Dikarya</taxon>
        <taxon>Ascomycota</taxon>
        <taxon>Pezizomycotina</taxon>
        <taxon>Sordariomycetes</taxon>
        <taxon>Hypocreomycetidae</taxon>
        <taxon>Glomerellales</taxon>
        <taxon>Glomerellaceae</taxon>
        <taxon>Colletotrichum</taxon>
        <taxon>Colletotrichum graminicola species complex</taxon>
    </lineage>
</organism>
<dbReference type="Gene3D" id="1.10.3290.10">
    <property type="entry name" value="Fido-like domain"/>
    <property type="match status" value="1"/>
</dbReference>
<sequence length="389" mass="43227">MSGKALLSKQRQARRALLTKIYEPALRLQKGSLEYAELASSGRIWEDYFRPGNSLEKGYVGFQQEHKRMLDEIDALKASLPTAELGKTMVSEYAQQSVMIENNHLTVRDAKRILESLQTGVFRRVDLASTSSSELATIVTSETEGGTDSATNELRNHIVASQWIAEGAAAKARTAGLREDEVRDLAVVCIRNTESEAAYEASRGGYEAGGPKAGTLVWGARVPLGEYRNLPIAVRSNRLRIFPYPQEVPACVARFFEWRDTQHREKALHPLVLACQMTAYFVHVHPFPDGNGRISRMIKQDYLTRQGYLPVVIPGLERKDYLRMIDDACEGKPGELVAAVIEAQQAALHMFSTRCPLTDNLGHVQKPVCLGDRAPKGWVEKDPENGSCS</sequence>
<dbReference type="InterPro" id="IPR040198">
    <property type="entry name" value="Fido_containing"/>
</dbReference>
<dbReference type="PANTHER" id="PTHR13504">
    <property type="entry name" value="FIDO DOMAIN-CONTAINING PROTEIN DDB_G0283145"/>
    <property type="match status" value="1"/>
</dbReference>
<dbReference type="InterPro" id="IPR003812">
    <property type="entry name" value="Fido"/>
</dbReference>
<evidence type="ECO:0000256" key="1">
    <source>
        <dbReference type="PIRSR" id="PIRSR640198-1"/>
    </source>
</evidence>
<keyword evidence="5" id="KW-1185">Reference proteome</keyword>
<reference evidence="4" key="1">
    <citation type="submission" date="2021-06" db="EMBL/GenBank/DDBJ databases">
        <title>Comparative genomics, transcriptomics and evolutionary studies reveal genomic signatures of adaptation to plant cell wall in hemibiotrophic fungi.</title>
        <authorList>
            <consortium name="DOE Joint Genome Institute"/>
            <person name="Baroncelli R."/>
            <person name="Diaz J.F."/>
            <person name="Benocci T."/>
            <person name="Peng M."/>
            <person name="Battaglia E."/>
            <person name="Haridas S."/>
            <person name="Andreopoulos W."/>
            <person name="Labutti K."/>
            <person name="Pangilinan J."/>
            <person name="Floch G.L."/>
            <person name="Makela M.R."/>
            <person name="Henrissat B."/>
            <person name="Grigoriev I.V."/>
            <person name="Crouch J.A."/>
            <person name="De Vries R.P."/>
            <person name="Sukno S.A."/>
            <person name="Thon M.R."/>
        </authorList>
    </citation>
    <scope>NUCLEOTIDE SEQUENCE</scope>
    <source>
        <strain evidence="4">CBS 125086</strain>
    </source>
</reference>
<feature type="active site" evidence="1">
    <location>
        <position position="285"/>
    </location>
</feature>
<dbReference type="Pfam" id="PF02661">
    <property type="entry name" value="Fic"/>
    <property type="match status" value="1"/>
</dbReference>
<gene>
    <name evidence="4" type="ORF">LY79DRAFT_561302</name>
</gene>
<dbReference type="GO" id="GO:0005524">
    <property type="term" value="F:ATP binding"/>
    <property type="evidence" value="ECO:0007669"/>
    <property type="project" value="UniProtKB-KW"/>
</dbReference>
<keyword evidence="2" id="KW-0067">ATP-binding</keyword>
<dbReference type="PROSITE" id="PS51459">
    <property type="entry name" value="FIDO"/>
    <property type="match status" value="1"/>
</dbReference>
<dbReference type="AlphaFoldDB" id="A0AAD8PUT7"/>
<dbReference type="Proteomes" id="UP001230504">
    <property type="component" value="Unassembled WGS sequence"/>
</dbReference>
<name>A0AAD8PUT7_9PEZI</name>
<protein>
    <submittedName>
        <fullName evidence="4">Fic/DOC family protein</fullName>
    </submittedName>
</protein>